<name>A0ACD0WM13_CLALS</name>
<reference evidence="2" key="1">
    <citation type="journal article" date="2019" name="MBio">
        <title>Comparative genomics for the elucidation of multidrug resistance (MDR) in Candida lusitaniae.</title>
        <authorList>
            <person name="Kannan A."/>
            <person name="Asner S.A."/>
            <person name="Trachsel E."/>
            <person name="Kelly S."/>
            <person name="Parker J."/>
            <person name="Sanglard D."/>
        </authorList>
    </citation>
    <scope>NUCLEOTIDE SEQUENCE [LARGE SCALE GENOMIC DNA]</scope>
    <source>
        <strain evidence="2">P1</strain>
    </source>
</reference>
<dbReference type="Proteomes" id="UP000326582">
    <property type="component" value="Chromosome 4"/>
</dbReference>
<organism evidence="1 2">
    <name type="scientific">Clavispora lusitaniae</name>
    <name type="common">Candida lusitaniae</name>
    <dbReference type="NCBI Taxonomy" id="36911"/>
    <lineage>
        <taxon>Eukaryota</taxon>
        <taxon>Fungi</taxon>
        <taxon>Dikarya</taxon>
        <taxon>Ascomycota</taxon>
        <taxon>Saccharomycotina</taxon>
        <taxon>Pichiomycetes</taxon>
        <taxon>Metschnikowiaceae</taxon>
        <taxon>Clavispora</taxon>
    </lineage>
</organism>
<keyword evidence="2" id="KW-1185">Reference proteome</keyword>
<proteinExistence type="predicted"/>
<evidence type="ECO:0000313" key="2">
    <source>
        <dbReference type="Proteomes" id="UP000326582"/>
    </source>
</evidence>
<protein>
    <submittedName>
        <fullName evidence="1">Uncharacterized protein</fullName>
    </submittedName>
</protein>
<accession>A0ACD0WM13</accession>
<dbReference type="EMBL" id="CP038487">
    <property type="protein sequence ID" value="QFZ28102.1"/>
    <property type="molecule type" value="Genomic_DNA"/>
</dbReference>
<gene>
    <name evidence="1" type="ORF">EJF14_40127</name>
</gene>
<sequence>MKTAKRLPRRRKCFQRLRNNFRRHFHSMTTAPKVYPNSSRAQMGLSCRFSHTIRSTFLNFQSFSLFDSSFHIFVFPYLLFFHLFSIFFPSFFRLFFRLLYSAAFAYCLPRRFLFHRYRSHFFPASFCTAFLQCFYSRLHHFPLCSVTCSYPLVLPRFFFPSHVKRWTPPDGSFVCSPPYLKSPWRFVPSSSQAQKG</sequence>
<evidence type="ECO:0000313" key="1">
    <source>
        <dbReference type="EMBL" id="QFZ28102.1"/>
    </source>
</evidence>